<dbReference type="EMBL" id="WSRP01000017">
    <property type="protein sequence ID" value="MVX56879.1"/>
    <property type="molecule type" value="Genomic_DNA"/>
</dbReference>
<comment type="caution">
    <text evidence="4">The sequence shown here is derived from an EMBL/GenBank/DDBJ whole genome shotgun (WGS) entry which is preliminary data.</text>
</comment>
<dbReference type="Gene3D" id="3.40.50.2300">
    <property type="match status" value="1"/>
</dbReference>
<dbReference type="InterPro" id="IPR001789">
    <property type="entry name" value="Sig_transdc_resp-reg_receiver"/>
</dbReference>
<evidence type="ECO:0000313" key="4">
    <source>
        <dbReference type="EMBL" id="MVX56879.1"/>
    </source>
</evidence>
<protein>
    <submittedName>
        <fullName evidence="4">Response regulator</fullName>
    </submittedName>
</protein>
<dbReference type="InterPro" id="IPR050595">
    <property type="entry name" value="Bact_response_regulator"/>
</dbReference>
<feature type="domain" description="Response regulatory" evidence="3">
    <location>
        <begin position="17"/>
        <end position="134"/>
    </location>
</feature>
<dbReference type="InterPro" id="IPR011006">
    <property type="entry name" value="CheY-like_superfamily"/>
</dbReference>
<dbReference type="PROSITE" id="PS50110">
    <property type="entry name" value="RESPONSE_REGULATORY"/>
    <property type="match status" value="1"/>
</dbReference>
<evidence type="ECO:0000256" key="2">
    <source>
        <dbReference type="PROSITE-ProRule" id="PRU00169"/>
    </source>
</evidence>
<organism evidence="4 5">
    <name type="scientific">Parasutterella muris</name>
    <dbReference type="NCBI Taxonomy" id="2565572"/>
    <lineage>
        <taxon>Bacteria</taxon>
        <taxon>Pseudomonadati</taxon>
        <taxon>Pseudomonadota</taxon>
        <taxon>Betaproteobacteria</taxon>
        <taxon>Burkholderiales</taxon>
        <taxon>Sutterellaceae</taxon>
        <taxon>Parasutterella</taxon>
    </lineage>
</organism>
<keyword evidence="5" id="KW-1185">Reference proteome</keyword>
<dbReference type="Proteomes" id="UP000472580">
    <property type="component" value="Unassembled WGS sequence"/>
</dbReference>
<dbReference type="OrthoDB" id="9763857at2"/>
<dbReference type="SMART" id="SM00448">
    <property type="entry name" value="REC"/>
    <property type="match status" value="1"/>
</dbReference>
<accession>A0A6L6YJG0</accession>
<proteinExistence type="predicted"/>
<name>A0A6L6YJG0_9BURK</name>
<evidence type="ECO:0000259" key="3">
    <source>
        <dbReference type="PROSITE" id="PS50110"/>
    </source>
</evidence>
<dbReference type="GO" id="GO:0000160">
    <property type="term" value="P:phosphorelay signal transduction system"/>
    <property type="evidence" value="ECO:0007669"/>
    <property type="project" value="InterPro"/>
</dbReference>
<sequence length="169" mass="19307">MQESDGNQPTAETPRNTILIVDDVELNRDVLSIMFSQNHEVLFAESGPEAIEIIQKQSNSICAILLDYLMPGMDGLTFLKTVRGRGLIDDIPVFLITASLEHDVVHRAYDLGVMDYIQRPISPFIVQRRIENVIELYRTRIQYARLLKSQKHLLERLQAAEDPAPDIMF</sequence>
<reference evidence="4 5" key="1">
    <citation type="submission" date="2019-12" db="EMBL/GenBank/DDBJ databases">
        <title>Microbes associate with the intestines of laboratory mice.</title>
        <authorList>
            <person name="Navarre W."/>
            <person name="Wong E."/>
        </authorList>
    </citation>
    <scope>NUCLEOTIDE SEQUENCE [LARGE SCALE GENOMIC DNA]</scope>
    <source>
        <strain evidence="4 5">NM82_D38</strain>
    </source>
</reference>
<dbReference type="Pfam" id="PF00072">
    <property type="entry name" value="Response_reg"/>
    <property type="match status" value="1"/>
</dbReference>
<feature type="modified residue" description="4-aspartylphosphate" evidence="2">
    <location>
        <position position="67"/>
    </location>
</feature>
<dbReference type="PANTHER" id="PTHR44591:SF3">
    <property type="entry name" value="RESPONSE REGULATORY DOMAIN-CONTAINING PROTEIN"/>
    <property type="match status" value="1"/>
</dbReference>
<dbReference type="PANTHER" id="PTHR44591">
    <property type="entry name" value="STRESS RESPONSE REGULATOR PROTEIN 1"/>
    <property type="match status" value="1"/>
</dbReference>
<evidence type="ECO:0000256" key="1">
    <source>
        <dbReference type="ARBA" id="ARBA00022553"/>
    </source>
</evidence>
<keyword evidence="1 2" id="KW-0597">Phosphoprotein</keyword>
<dbReference type="RefSeq" id="WP_160335309.1">
    <property type="nucleotide sequence ID" value="NZ_CALPCR010000017.1"/>
</dbReference>
<dbReference type="AlphaFoldDB" id="A0A6L6YJG0"/>
<dbReference type="SUPFAM" id="SSF52172">
    <property type="entry name" value="CheY-like"/>
    <property type="match status" value="1"/>
</dbReference>
<gene>
    <name evidence="4" type="ORF">E5987_06615</name>
</gene>
<evidence type="ECO:0000313" key="5">
    <source>
        <dbReference type="Proteomes" id="UP000472580"/>
    </source>
</evidence>